<dbReference type="PRINTS" id="PR00080">
    <property type="entry name" value="SDRFAMILY"/>
</dbReference>
<evidence type="ECO:0000313" key="2">
    <source>
        <dbReference type="EMBL" id="PKQ73872.1"/>
    </source>
</evidence>
<gene>
    <name evidence="2" type="ORF">CJP16_18980</name>
</gene>
<evidence type="ECO:0000256" key="1">
    <source>
        <dbReference type="ARBA" id="ARBA00006484"/>
    </source>
</evidence>
<dbReference type="GO" id="GO:0030497">
    <property type="term" value="P:fatty acid elongation"/>
    <property type="evidence" value="ECO:0007669"/>
    <property type="project" value="TreeGrafter"/>
</dbReference>
<organism evidence="2 3">
    <name type="scientific">Aeromonas sobria</name>
    <dbReference type="NCBI Taxonomy" id="646"/>
    <lineage>
        <taxon>Bacteria</taxon>
        <taxon>Pseudomonadati</taxon>
        <taxon>Pseudomonadota</taxon>
        <taxon>Gammaproteobacteria</taxon>
        <taxon>Aeromonadales</taxon>
        <taxon>Aeromonadaceae</taxon>
        <taxon>Aeromonas</taxon>
    </lineage>
</organism>
<dbReference type="CDD" id="cd05233">
    <property type="entry name" value="SDR_c"/>
    <property type="match status" value="1"/>
</dbReference>
<name>A0A2N3IQW8_AERSO</name>
<dbReference type="RefSeq" id="WP_101325955.1">
    <property type="nucleotide sequence ID" value="NZ_NQMM01000052.1"/>
</dbReference>
<dbReference type="InterPro" id="IPR002347">
    <property type="entry name" value="SDR_fam"/>
</dbReference>
<dbReference type="EMBL" id="NQMM01000052">
    <property type="protein sequence ID" value="PKQ73872.1"/>
    <property type="molecule type" value="Genomic_DNA"/>
</dbReference>
<dbReference type="AlphaFoldDB" id="A0A2N3IQW8"/>
<dbReference type="InterPro" id="IPR020904">
    <property type="entry name" value="Sc_DH/Rdtase_CS"/>
</dbReference>
<dbReference type="GO" id="GO:0016616">
    <property type="term" value="F:oxidoreductase activity, acting on the CH-OH group of donors, NAD or NADP as acceptor"/>
    <property type="evidence" value="ECO:0007669"/>
    <property type="project" value="TreeGrafter"/>
</dbReference>
<keyword evidence="3" id="KW-1185">Reference proteome</keyword>
<dbReference type="Pfam" id="PF13561">
    <property type="entry name" value="adh_short_C2"/>
    <property type="match status" value="1"/>
</dbReference>
<dbReference type="Gene3D" id="3.40.50.720">
    <property type="entry name" value="NAD(P)-binding Rossmann-like Domain"/>
    <property type="match status" value="1"/>
</dbReference>
<protein>
    <submittedName>
        <fullName evidence="2">Short-chain dehydrogenase</fullName>
    </submittedName>
</protein>
<reference evidence="2 3" key="1">
    <citation type="journal article" date="2017" name="Front. Microbiol.">
        <title>Strong Genomic and Phenotypic Heterogeneity in the Aeromonas sobria Species Complex.</title>
        <authorList>
            <person name="Gauthier J."/>
            <person name="Vincent A.T."/>
            <person name="Charette S.J."/>
            <person name="Derome N."/>
        </authorList>
    </citation>
    <scope>NUCLEOTIDE SEQUENCE [LARGE SCALE GENOMIC DNA]</scope>
    <source>
        <strain evidence="2 3">TM18</strain>
    </source>
</reference>
<comment type="similarity">
    <text evidence="1">Belongs to the short-chain dehydrogenases/reductases (SDR) family.</text>
</comment>
<accession>A0A2N3IQW8</accession>
<dbReference type="InterPro" id="IPR036291">
    <property type="entry name" value="NAD(P)-bd_dom_sf"/>
</dbReference>
<dbReference type="PANTHER" id="PTHR42760">
    <property type="entry name" value="SHORT-CHAIN DEHYDROGENASES/REDUCTASES FAMILY MEMBER"/>
    <property type="match status" value="1"/>
</dbReference>
<proteinExistence type="inferred from homology"/>
<dbReference type="SUPFAM" id="SSF51735">
    <property type="entry name" value="NAD(P)-binding Rossmann-fold domains"/>
    <property type="match status" value="1"/>
</dbReference>
<dbReference type="PROSITE" id="PS00061">
    <property type="entry name" value="ADH_SHORT"/>
    <property type="match status" value="1"/>
</dbReference>
<dbReference type="Proteomes" id="UP000233467">
    <property type="component" value="Unassembled WGS sequence"/>
</dbReference>
<dbReference type="PANTHER" id="PTHR42760:SF129">
    <property type="entry name" value="OXIDOREDUCTASE"/>
    <property type="match status" value="1"/>
</dbReference>
<evidence type="ECO:0000313" key="3">
    <source>
        <dbReference type="Proteomes" id="UP000233467"/>
    </source>
</evidence>
<comment type="caution">
    <text evidence="2">The sequence shown here is derived from an EMBL/GenBank/DDBJ whole genome shotgun (WGS) entry which is preliminary data.</text>
</comment>
<dbReference type="PRINTS" id="PR00081">
    <property type="entry name" value="GDHRDH"/>
</dbReference>
<dbReference type="FunFam" id="3.40.50.720:FF:000084">
    <property type="entry name" value="Short-chain dehydrogenase reductase"/>
    <property type="match status" value="1"/>
</dbReference>
<sequence length="250" mass="27474">MNELTHQPQIALVTGAAGGIGRQLCSGLAEAGYRVIATDLAPHSFDHPKIHFHPLDLRDEQAIVRLFTEVHAQHGGIHLLINNGAISKFHTHFEDLSAEQFDQVMTVNVRGAMLCTRAFVQANRGLPYGRIINIASTRWQQNEAGWDAYGASKGALVALTQSLANSLADYPITVNAISPGWIQAEDYHTLTEADHRQHPSGRVGRPDDITRACLFLADPRNDFINGANLVVDGGMSKKMIYHTSASFWEQ</sequence>